<comment type="caution">
    <text evidence="1">The sequence shown here is derived from an EMBL/GenBank/DDBJ whole genome shotgun (WGS) entry which is preliminary data.</text>
</comment>
<accession>A0A9K3N162</accession>
<organism evidence="1 2">
    <name type="scientific">Helianthus annuus</name>
    <name type="common">Common sunflower</name>
    <dbReference type="NCBI Taxonomy" id="4232"/>
    <lineage>
        <taxon>Eukaryota</taxon>
        <taxon>Viridiplantae</taxon>
        <taxon>Streptophyta</taxon>
        <taxon>Embryophyta</taxon>
        <taxon>Tracheophyta</taxon>
        <taxon>Spermatophyta</taxon>
        <taxon>Magnoliopsida</taxon>
        <taxon>eudicotyledons</taxon>
        <taxon>Gunneridae</taxon>
        <taxon>Pentapetalae</taxon>
        <taxon>asterids</taxon>
        <taxon>campanulids</taxon>
        <taxon>Asterales</taxon>
        <taxon>Asteraceae</taxon>
        <taxon>Asteroideae</taxon>
        <taxon>Heliantheae alliance</taxon>
        <taxon>Heliantheae</taxon>
        <taxon>Helianthus</taxon>
    </lineage>
</organism>
<reference evidence="1" key="2">
    <citation type="submission" date="2020-06" db="EMBL/GenBank/DDBJ databases">
        <title>Helianthus annuus Genome sequencing and assembly Release 2.</title>
        <authorList>
            <person name="Gouzy J."/>
            <person name="Langlade N."/>
            <person name="Munos S."/>
        </authorList>
    </citation>
    <scope>NUCLEOTIDE SEQUENCE</scope>
    <source>
        <tissue evidence="1">Leaves</tissue>
    </source>
</reference>
<dbReference type="EMBL" id="MNCJ02000326">
    <property type="protein sequence ID" value="KAF5783125.1"/>
    <property type="molecule type" value="Genomic_DNA"/>
</dbReference>
<keyword evidence="2" id="KW-1185">Reference proteome</keyword>
<gene>
    <name evidence="1" type="ORF">HanXRQr2_Chr11g0504281</name>
</gene>
<dbReference type="Gramene" id="mRNA:HanXRQr2_Chr11g0504281">
    <property type="protein sequence ID" value="CDS:HanXRQr2_Chr11g0504281.1"/>
    <property type="gene ID" value="HanXRQr2_Chr11g0504281"/>
</dbReference>
<reference evidence="1" key="1">
    <citation type="journal article" date="2017" name="Nature">
        <title>The sunflower genome provides insights into oil metabolism, flowering and Asterid evolution.</title>
        <authorList>
            <person name="Badouin H."/>
            <person name="Gouzy J."/>
            <person name="Grassa C.J."/>
            <person name="Murat F."/>
            <person name="Staton S.E."/>
            <person name="Cottret L."/>
            <person name="Lelandais-Briere C."/>
            <person name="Owens G.L."/>
            <person name="Carrere S."/>
            <person name="Mayjonade B."/>
            <person name="Legrand L."/>
            <person name="Gill N."/>
            <person name="Kane N.C."/>
            <person name="Bowers J.E."/>
            <person name="Hubner S."/>
            <person name="Bellec A."/>
            <person name="Berard A."/>
            <person name="Berges H."/>
            <person name="Blanchet N."/>
            <person name="Boniface M.C."/>
            <person name="Brunel D."/>
            <person name="Catrice O."/>
            <person name="Chaidir N."/>
            <person name="Claudel C."/>
            <person name="Donnadieu C."/>
            <person name="Faraut T."/>
            <person name="Fievet G."/>
            <person name="Helmstetter N."/>
            <person name="King M."/>
            <person name="Knapp S.J."/>
            <person name="Lai Z."/>
            <person name="Le Paslier M.C."/>
            <person name="Lippi Y."/>
            <person name="Lorenzon L."/>
            <person name="Mandel J.R."/>
            <person name="Marage G."/>
            <person name="Marchand G."/>
            <person name="Marquand E."/>
            <person name="Bret-Mestries E."/>
            <person name="Morien E."/>
            <person name="Nambeesan S."/>
            <person name="Nguyen T."/>
            <person name="Pegot-Espagnet P."/>
            <person name="Pouilly N."/>
            <person name="Raftis F."/>
            <person name="Sallet E."/>
            <person name="Schiex T."/>
            <person name="Thomas J."/>
            <person name="Vandecasteele C."/>
            <person name="Vares D."/>
            <person name="Vear F."/>
            <person name="Vautrin S."/>
            <person name="Crespi M."/>
            <person name="Mangin B."/>
            <person name="Burke J.M."/>
            <person name="Salse J."/>
            <person name="Munos S."/>
            <person name="Vincourt P."/>
            <person name="Rieseberg L.H."/>
            <person name="Langlade N.B."/>
        </authorList>
    </citation>
    <scope>NUCLEOTIDE SEQUENCE</scope>
    <source>
        <tissue evidence="1">Leaves</tissue>
    </source>
</reference>
<dbReference type="Proteomes" id="UP000215914">
    <property type="component" value="Unassembled WGS sequence"/>
</dbReference>
<name>A0A9K3N162_HELAN</name>
<evidence type="ECO:0000313" key="1">
    <source>
        <dbReference type="EMBL" id="KAF5783125.1"/>
    </source>
</evidence>
<evidence type="ECO:0000313" key="2">
    <source>
        <dbReference type="Proteomes" id="UP000215914"/>
    </source>
</evidence>
<dbReference type="AlphaFoldDB" id="A0A9K3N162"/>
<protein>
    <submittedName>
        <fullName evidence="1">Uncharacterized protein</fullName>
    </submittedName>
</protein>
<sequence>MLTLYDHLVYKFSFGSLLFKCQICRKKKFYNSIKYGNIVIISNNQFQVTKTASVLYACKYVILNKSCNLRHTMLP</sequence>
<proteinExistence type="predicted"/>